<reference evidence="1" key="1">
    <citation type="journal article" date="2021" name="Nat. Commun.">
        <title>Genetic determinants of endophytism in the Arabidopsis root mycobiome.</title>
        <authorList>
            <person name="Mesny F."/>
            <person name="Miyauchi S."/>
            <person name="Thiergart T."/>
            <person name="Pickel B."/>
            <person name="Atanasova L."/>
            <person name="Karlsson M."/>
            <person name="Huettel B."/>
            <person name="Barry K.W."/>
            <person name="Haridas S."/>
            <person name="Chen C."/>
            <person name="Bauer D."/>
            <person name="Andreopoulos W."/>
            <person name="Pangilinan J."/>
            <person name="LaButti K."/>
            <person name="Riley R."/>
            <person name="Lipzen A."/>
            <person name="Clum A."/>
            <person name="Drula E."/>
            <person name="Henrissat B."/>
            <person name="Kohler A."/>
            <person name="Grigoriev I.V."/>
            <person name="Martin F.M."/>
            <person name="Hacquard S."/>
        </authorList>
    </citation>
    <scope>NUCLEOTIDE SEQUENCE</scope>
    <source>
        <strain evidence="1">MPI-CAGE-CH-0235</strain>
    </source>
</reference>
<name>A0A8K0WKU6_9HYPO</name>
<protein>
    <recommendedName>
        <fullName evidence="3">HNH nuclease domain-containing protein</fullName>
    </recommendedName>
</protein>
<evidence type="ECO:0000313" key="1">
    <source>
        <dbReference type="EMBL" id="KAH7308119.1"/>
    </source>
</evidence>
<evidence type="ECO:0008006" key="3">
    <source>
        <dbReference type="Google" id="ProtNLM"/>
    </source>
</evidence>
<gene>
    <name evidence="1" type="ORF">B0I35DRAFT_413470</name>
</gene>
<accession>A0A8K0WKU6</accession>
<evidence type="ECO:0000313" key="2">
    <source>
        <dbReference type="Proteomes" id="UP000813444"/>
    </source>
</evidence>
<proteinExistence type="predicted"/>
<keyword evidence="2" id="KW-1185">Reference proteome</keyword>
<dbReference type="AlphaFoldDB" id="A0A8K0WKU6"/>
<dbReference type="EMBL" id="JAGPNK010000016">
    <property type="protein sequence ID" value="KAH7308119.1"/>
    <property type="molecule type" value="Genomic_DNA"/>
</dbReference>
<dbReference type="Proteomes" id="UP000813444">
    <property type="component" value="Unassembled WGS sequence"/>
</dbReference>
<dbReference type="OrthoDB" id="4796901at2759"/>
<comment type="caution">
    <text evidence="1">The sequence shown here is derived from an EMBL/GenBank/DDBJ whole genome shotgun (WGS) entry which is preliminary data.</text>
</comment>
<organism evidence="1 2">
    <name type="scientific">Stachybotrys elegans</name>
    <dbReference type="NCBI Taxonomy" id="80388"/>
    <lineage>
        <taxon>Eukaryota</taxon>
        <taxon>Fungi</taxon>
        <taxon>Dikarya</taxon>
        <taxon>Ascomycota</taxon>
        <taxon>Pezizomycotina</taxon>
        <taxon>Sordariomycetes</taxon>
        <taxon>Hypocreomycetidae</taxon>
        <taxon>Hypocreales</taxon>
        <taxon>Stachybotryaceae</taxon>
        <taxon>Stachybotrys</taxon>
    </lineage>
</organism>
<sequence>MISALPNLESTGRNIPSTGISGGCAGYQKCPGIRRRREHIREATQARNLFSEQSSSPNPMVEMALRVSEYQPALGSRCSGIESTFVLANSTTRVVFDRESGCVHAFTTPLGRFTALLSMLWDIWGGERISLYTAPVKEETVDIVQNIVSLNCGIHHWYDNCRMTLRPVEESCKEDRLVLRYRILSDSALAKKKGWTGKRKANPKASSNIRTISRWQSEWCACSDALSGARELNRTEWRPETVLQDMPIDEEDRASHHTMWEGPTSLKVSDYRPGGRTRAPMNVQPPRSLPGRTRQLWVMTREEVQALHVLRRVLEDLWILRSQWPVCSPPLKADFIRSCTFKLGPSKEGLEWKKTAAALERQEIVVPDLPSSPSFLVNPAISTGARLYSAGIIAQAQGIPPNAKVSLIEHVPEYKFS</sequence>